<dbReference type="Gene3D" id="3.40.30.10">
    <property type="entry name" value="Glutaredoxin"/>
    <property type="match status" value="1"/>
</dbReference>
<dbReference type="SUPFAM" id="SSF52833">
    <property type="entry name" value="Thioredoxin-like"/>
    <property type="match status" value="1"/>
</dbReference>
<dbReference type="InterPro" id="IPR036249">
    <property type="entry name" value="Thioredoxin-like_sf"/>
</dbReference>
<dbReference type="PANTHER" id="PTHR35272:SF4">
    <property type="entry name" value="THIOL:DISULFIDE INTERCHANGE PROTEIN DSBG"/>
    <property type="match status" value="1"/>
</dbReference>
<reference evidence="1 2" key="1">
    <citation type="submission" date="2024-02" db="EMBL/GenBank/DDBJ databases">
        <title>Marinospirillum sp. MEB 164 isolated from Lonar lake sediment.</title>
        <authorList>
            <person name="Joshi A."/>
            <person name="Thite S."/>
        </authorList>
    </citation>
    <scope>NUCLEOTIDE SEQUENCE [LARGE SCALE GENOMIC DNA]</scope>
    <source>
        <strain evidence="1 2">MEB164</strain>
    </source>
</reference>
<name>A0ABW8PV87_9GAMM</name>
<dbReference type="EMBL" id="JBANFI010000002">
    <property type="protein sequence ID" value="MFK7160195.1"/>
    <property type="molecule type" value="Genomic_DNA"/>
</dbReference>
<dbReference type="PANTHER" id="PTHR35272">
    <property type="entry name" value="THIOL:DISULFIDE INTERCHANGE PROTEIN DSBC-RELATED"/>
    <property type="match status" value="1"/>
</dbReference>
<dbReference type="RefSeq" id="WP_405337437.1">
    <property type="nucleotide sequence ID" value="NZ_JBANFI010000002.1"/>
</dbReference>
<dbReference type="InterPro" id="IPR051470">
    <property type="entry name" value="Thiol:disulfide_interchange"/>
</dbReference>
<dbReference type="GO" id="GO:0016491">
    <property type="term" value="F:oxidoreductase activity"/>
    <property type="evidence" value="ECO:0007669"/>
    <property type="project" value="UniProtKB-KW"/>
</dbReference>
<keyword evidence="1" id="KW-0560">Oxidoreductase</keyword>
<proteinExistence type="predicted"/>
<comment type="caution">
    <text evidence="1">The sequence shown here is derived from an EMBL/GenBank/DDBJ whole genome shotgun (WGS) entry which is preliminary data.</text>
</comment>
<evidence type="ECO:0000313" key="1">
    <source>
        <dbReference type="EMBL" id="MFK7160195.1"/>
    </source>
</evidence>
<dbReference type="Gene3D" id="3.10.450.70">
    <property type="entry name" value="Disulphide bond isomerase, DsbC/G, N-terminal"/>
    <property type="match status" value="1"/>
</dbReference>
<dbReference type="Proteomes" id="UP001621714">
    <property type="component" value="Unassembled WGS sequence"/>
</dbReference>
<gene>
    <name evidence="1" type="primary">dsbG</name>
    <name evidence="1" type="ORF">V6U78_03995</name>
</gene>
<dbReference type="EC" id="1.8.4.-" evidence="1"/>
<accession>A0ABW8PV87</accession>
<keyword evidence="2" id="KW-1185">Reference proteome</keyword>
<evidence type="ECO:0000313" key="2">
    <source>
        <dbReference type="Proteomes" id="UP001621714"/>
    </source>
</evidence>
<protein>
    <submittedName>
        <fullName evidence="1">Thiol:disulfide interchange protein DsbG</fullName>
        <ecNumber evidence="1">1.8.4.-</ecNumber>
    </submittedName>
</protein>
<dbReference type="SUPFAM" id="SSF54423">
    <property type="entry name" value="DsbC/DsbG N-terminal domain-like"/>
    <property type="match status" value="1"/>
</dbReference>
<organism evidence="1 2">
    <name type="scientific">Marinospirillum alkalitolerans</name>
    <dbReference type="NCBI Taxonomy" id="3123374"/>
    <lineage>
        <taxon>Bacteria</taxon>
        <taxon>Pseudomonadati</taxon>
        <taxon>Pseudomonadota</taxon>
        <taxon>Gammaproteobacteria</taxon>
        <taxon>Oceanospirillales</taxon>
        <taxon>Oceanospirillaceae</taxon>
        <taxon>Marinospirillum</taxon>
    </lineage>
</organism>
<sequence>MLLAGCLLSAPAFANTGIDETWPEPIRHLALQGLQVQDSFPVGDSLIGWIVRAGQQEQLLYTTQDGEFLINGVVLDAQGQDLTRQHQRDYLAQPDWSALASSHKITEPSLLTNEAGETISQRELYLFFDPLCPFSRLAWLALQPYREQGLTLHWIPIAYLQPDSRLQAAALLASADQAADQLHQLMREPSTQLELDAAGIQAQAAALQDNMGLMRAFGLSGTPSWIWQDEQGQLNTHTGMLRLPRISELLDLPQPSVLEPELIRYR</sequence>
<dbReference type="NCBIfam" id="NF008657">
    <property type="entry name" value="PRK11657.1"/>
    <property type="match status" value="1"/>
</dbReference>
<dbReference type="InterPro" id="IPR009094">
    <property type="entry name" value="DiS-bond_isomerase_DsbC/G_N_sf"/>
</dbReference>